<evidence type="ECO:0000259" key="9">
    <source>
        <dbReference type="Pfam" id="PF00586"/>
    </source>
</evidence>
<keyword evidence="5 8" id="KW-0658">Purine biosynthesis</keyword>
<keyword evidence="7 8" id="KW-0460">Magnesium</keyword>
<feature type="binding site" evidence="8">
    <location>
        <position position="133"/>
    </location>
    <ligand>
        <name>Mg(2+)</name>
        <dbReference type="ChEBI" id="CHEBI:18420"/>
        <label>1</label>
    </ligand>
</feature>
<feature type="binding site" evidence="8">
    <location>
        <position position="319"/>
    </location>
    <ligand>
        <name>Mg(2+)</name>
        <dbReference type="ChEBI" id="CHEBI:18420"/>
        <label>2</label>
    </ligand>
</feature>
<reference evidence="12 13" key="1">
    <citation type="submission" date="2019-07" db="EMBL/GenBank/DDBJ databases">
        <title>Whole genome shotgun sequence of Brevifollis gellanilyticus NBRC 108608.</title>
        <authorList>
            <person name="Hosoyama A."/>
            <person name="Uohara A."/>
            <person name="Ohji S."/>
            <person name="Ichikawa N."/>
        </authorList>
    </citation>
    <scope>NUCLEOTIDE SEQUENCE [LARGE SCALE GENOMIC DNA]</scope>
    <source>
        <strain evidence="12 13">NBRC 108608</strain>
    </source>
</reference>
<protein>
    <recommendedName>
        <fullName evidence="8">Phosphoribosylformylglycinamidine synthase subunit PurL</fullName>
        <shortName evidence="8">FGAM synthase</shortName>
        <ecNumber evidence="8">6.3.5.3</ecNumber>
    </recommendedName>
    <alternativeName>
        <fullName evidence="8">Formylglycinamide ribonucleotide amidotransferase subunit II</fullName>
        <shortName evidence="8">FGAR amidotransferase II</shortName>
        <shortName evidence="8">FGAR-AT II</shortName>
    </alternativeName>
    <alternativeName>
        <fullName evidence="8">Glutamine amidotransferase PurL</fullName>
    </alternativeName>
    <alternativeName>
        <fullName evidence="8">Phosphoribosylformylglycinamidine synthase subunit II</fullName>
    </alternativeName>
</protein>
<dbReference type="Pfam" id="PF02769">
    <property type="entry name" value="AIRS_C"/>
    <property type="match status" value="2"/>
</dbReference>
<dbReference type="CDD" id="cd02203">
    <property type="entry name" value="PurL_repeat1"/>
    <property type="match status" value="1"/>
</dbReference>
<feature type="binding site" evidence="8">
    <location>
        <position position="131"/>
    </location>
    <ligand>
        <name>ATP</name>
        <dbReference type="ChEBI" id="CHEBI:30616"/>
    </ligand>
</feature>
<evidence type="ECO:0000256" key="7">
    <source>
        <dbReference type="ARBA" id="ARBA00022842"/>
    </source>
</evidence>
<feature type="binding site" evidence="8">
    <location>
        <position position="587"/>
    </location>
    <ligand>
        <name>ATP</name>
        <dbReference type="ChEBI" id="CHEBI:30616"/>
    </ligand>
</feature>
<comment type="catalytic activity">
    <reaction evidence="8">
        <text>N(2)-formyl-N(1)-(5-phospho-beta-D-ribosyl)glycinamide + L-glutamine + ATP + H2O = 2-formamido-N(1)-(5-O-phospho-beta-D-ribosyl)acetamidine + L-glutamate + ADP + phosphate + H(+)</text>
        <dbReference type="Rhea" id="RHEA:17129"/>
        <dbReference type="ChEBI" id="CHEBI:15377"/>
        <dbReference type="ChEBI" id="CHEBI:15378"/>
        <dbReference type="ChEBI" id="CHEBI:29985"/>
        <dbReference type="ChEBI" id="CHEBI:30616"/>
        <dbReference type="ChEBI" id="CHEBI:43474"/>
        <dbReference type="ChEBI" id="CHEBI:58359"/>
        <dbReference type="ChEBI" id="CHEBI:147286"/>
        <dbReference type="ChEBI" id="CHEBI:147287"/>
        <dbReference type="ChEBI" id="CHEBI:456216"/>
        <dbReference type="EC" id="6.3.5.3"/>
    </reaction>
</comment>
<feature type="binding site" evidence="8">
    <location>
        <position position="590"/>
    </location>
    <ligand>
        <name>substrate</name>
    </ligand>
</feature>
<comment type="subunit">
    <text evidence="8">Monomer. Part of the FGAM synthase complex composed of 1 PurL, 1 PurQ and 2 PurS subunits.</text>
</comment>
<dbReference type="InterPro" id="IPR016188">
    <property type="entry name" value="PurM-like_N"/>
</dbReference>
<feature type="domain" description="PurM-like C-terminal" evidence="10">
    <location>
        <begin position="251"/>
        <end position="404"/>
    </location>
</feature>
<keyword evidence="4 8" id="KW-0547">Nucleotide-binding</keyword>
<dbReference type="Gene3D" id="1.10.8.750">
    <property type="entry name" value="Phosphoribosylformylglycinamidine synthase, linker domain"/>
    <property type="match status" value="1"/>
</dbReference>
<name>A0A512MEK2_9BACT</name>
<dbReference type="SUPFAM" id="SSF56042">
    <property type="entry name" value="PurM C-terminal domain-like"/>
    <property type="match status" value="2"/>
</dbReference>
<dbReference type="CDD" id="cd02204">
    <property type="entry name" value="PurL_repeat2"/>
    <property type="match status" value="1"/>
</dbReference>
<feature type="domain" description="PurM-like N-terminal" evidence="9">
    <location>
        <begin position="493"/>
        <end position="596"/>
    </location>
</feature>
<feature type="binding site" evidence="8">
    <location>
        <position position="550"/>
    </location>
    <ligand>
        <name>ATP</name>
        <dbReference type="ChEBI" id="CHEBI:30616"/>
    </ligand>
</feature>
<dbReference type="InterPro" id="IPR010918">
    <property type="entry name" value="PurM-like_C_dom"/>
</dbReference>
<dbReference type="SUPFAM" id="SSF55326">
    <property type="entry name" value="PurM N-terminal domain-like"/>
    <property type="match status" value="2"/>
</dbReference>
<evidence type="ECO:0000256" key="8">
    <source>
        <dbReference type="HAMAP-Rule" id="MF_00420"/>
    </source>
</evidence>
<evidence type="ECO:0000259" key="11">
    <source>
        <dbReference type="Pfam" id="PF18072"/>
    </source>
</evidence>
<keyword evidence="6 8" id="KW-0067">ATP-binding</keyword>
<comment type="pathway">
    <text evidence="8">Purine metabolism; IMP biosynthesis via de novo pathway; 5-amino-1-(5-phospho-D-ribosyl)imidazole from N(2)-formyl-N(1)-(5-phospho-D-ribosyl)glycinamide: step 1/2.</text>
</comment>
<keyword evidence="13" id="KW-1185">Reference proteome</keyword>
<dbReference type="InterPro" id="IPR036676">
    <property type="entry name" value="PurM-like_C_sf"/>
</dbReference>
<dbReference type="NCBIfam" id="TIGR01736">
    <property type="entry name" value="FGAM_synth_II"/>
    <property type="match status" value="1"/>
</dbReference>
<feature type="binding site" evidence="8">
    <location>
        <position position="156"/>
    </location>
    <ligand>
        <name>substrate</name>
    </ligand>
</feature>
<dbReference type="UniPathway" id="UPA00074">
    <property type="reaction ID" value="UER00128"/>
</dbReference>
<dbReference type="Gene3D" id="3.90.650.10">
    <property type="entry name" value="PurM-like C-terminal domain"/>
    <property type="match status" value="2"/>
</dbReference>
<dbReference type="PANTHER" id="PTHR43555">
    <property type="entry name" value="PHOSPHORIBOSYLFORMYLGLYCINAMIDINE SYNTHASE SUBUNIT PURL"/>
    <property type="match status" value="1"/>
</dbReference>
<feature type="binding site" evidence="8">
    <location>
        <position position="157"/>
    </location>
    <ligand>
        <name>Mg(2+)</name>
        <dbReference type="ChEBI" id="CHEBI:18420"/>
        <label>2</label>
    </ligand>
</feature>
<dbReference type="Proteomes" id="UP000321577">
    <property type="component" value="Unassembled WGS sequence"/>
</dbReference>
<proteinExistence type="inferred from homology"/>
<keyword evidence="2 8" id="KW-0436">Ligase</keyword>
<comment type="function">
    <text evidence="8">Part of the phosphoribosylformylglycinamidine synthase complex involved in the purines biosynthetic pathway. Catalyzes the ATP-dependent conversion of formylglycinamide ribonucleotide (FGAR) and glutamine to yield formylglycinamidine ribonucleotide (FGAM) and glutamate. The FGAM synthase complex is composed of three subunits. PurQ produces an ammonia molecule by converting glutamine to glutamate. PurL transfers the ammonia molecule to FGAR to form FGAM in an ATP-dependent manner. PurS interacts with PurQ and PurL and is thought to assist in the transfer of the ammonia molecule from PurQ to PurL.</text>
</comment>
<feature type="binding site" evidence="8">
    <location>
        <begin position="361"/>
        <end position="363"/>
    </location>
    <ligand>
        <name>substrate</name>
    </ligand>
</feature>
<dbReference type="HAMAP" id="MF_00420">
    <property type="entry name" value="PurL_2"/>
    <property type="match status" value="1"/>
</dbReference>
<feature type="domain" description="Phosphoribosylformylglycinamidine synthase linker" evidence="11">
    <location>
        <begin position="22"/>
        <end position="68"/>
    </location>
</feature>
<evidence type="ECO:0000256" key="4">
    <source>
        <dbReference type="ARBA" id="ARBA00022741"/>
    </source>
</evidence>
<dbReference type="InterPro" id="IPR041609">
    <property type="entry name" value="PurL_linker"/>
</dbReference>
<comment type="subcellular location">
    <subcellularLocation>
        <location evidence="8">Cytoplasm</location>
    </subcellularLocation>
</comment>
<evidence type="ECO:0000256" key="1">
    <source>
        <dbReference type="ARBA" id="ARBA00022490"/>
    </source>
</evidence>
<comment type="caution">
    <text evidence="12">The sequence shown here is derived from an EMBL/GenBank/DDBJ whole genome shotgun (WGS) entry which is preliminary data.</text>
</comment>
<dbReference type="GO" id="GO:0004642">
    <property type="term" value="F:phosphoribosylformylglycinamidine synthase activity"/>
    <property type="evidence" value="ECO:0007669"/>
    <property type="project" value="UniProtKB-UniRule"/>
</dbReference>
<dbReference type="Gene3D" id="3.30.1330.10">
    <property type="entry name" value="PurM-like, N-terminal domain"/>
    <property type="match status" value="2"/>
</dbReference>
<dbReference type="AlphaFoldDB" id="A0A512MEK2"/>
<organism evidence="12 13">
    <name type="scientific">Brevifollis gellanilyticus</name>
    <dbReference type="NCBI Taxonomy" id="748831"/>
    <lineage>
        <taxon>Bacteria</taxon>
        <taxon>Pseudomonadati</taxon>
        <taxon>Verrucomicrobiota</taxon>
        <taxon>Verrucomicrobiia</taxon>
        <taxon>Verrucomicrobiales</taxon>
        <taxon>Verrucomicrobiaceae</taxon>
    </lineage>
</organism>
<gene>
    <name evidence="8 12" type="primary">purL</name>
    <name evidence="12" type="ORF">BGE01nite_44370</name>
</gene>
<dbReference type="GO" id="GO:0005737">
    <property type="term" value="C:cytoplasm"/>
    <property type="evidence" value="ECO:0007669"/>
    <property type="project" value="UniProtKB-SubCell"/>
</dbReference>
<dbReference type="GO" id="GO:0000287">
    <property type="term" value="F:magnesium ion binding"/>
    <property type="evidence" value="ECO:0007669"/>
    <property type="project" value="UniProtKB-UniRule"/>
</dbReference>
<evidence type="ECO:0000313" key="13">
    <source>
        <dbReference type="Proteomes" id="UP000321577"/>
    </source>
</evidence>
<dbReference type="GO" id="GO:0005524">
    <property type="term" value="F:ATP binding"/>
    <property type="evidence" value="ECO:0007669"/>
    <property type="project" value="UniProtKB-UniRule"/>
</dbReference>
<evidence type="ECO:0000256" key="5">
    <source>
        <dbReference type="ARBA" id="ARBA00022755"/>
    </source>
</evidence>
<feature type="domain" description="PurM-like C-terminal" evidence="10">
    <location>
        <begin position="629"/>
        <end position="770"/>
    </location>
</feature>
<evidence type="ECO:0000313" key="12">
    <source>
        <dbReference type="EMBL" id="GEP45146.1"/>
    </source>
</evidence>
<evidence type="ECO:0000256" key="6">
    <source>
        <dbReference type="ARBA" id="ARBA00022840"/>
    </source>
</evidence>
<feature type="active site" description="Proton acceptor" evidence="8">
    <location>
        <position position="135"/>
    </location>
</feature>
<dbReference type="InterPro" id="IPR010074">
    <property type="entry name" value="PRibForGlyAmidine_synth_PurL"/>
</dbReference>
<accession>A0A512MEK2</accession>
<dbReference type="EMBL" id="BKAG01000043">
    <property type="protein sequence ID" value="GEP45146.1"/>
    <property type="molecule type" value="Genomic_DNA"/>
</dbReference>
<dbReference type="OrthoDB" id="9804441at2"/>
<dbReference type="InterPro" id="IPR036921">
    <property type="entry name" value="PurM-like_N_sf"/>
</dbReference>
<evidence type="ECO:0000256" key="3">
    <source>
        <dbReference type="ARBA" id="ARBA00022723"/>
    </source>
</evidence>
<dbReference type="Pfam" id="PF00586">
    <property type="entry name" value="AIRS"/>
    <property type="match status" value="2"/>
</dbReference>
<dbReference type="Pfam" id="PF18072">
    <property type="entry name" value="FGAR-AT_linker"/>
    <property type="match status" value="1"/>
</dbReference>
<dbReference type="PANTHER" id="PTHR43555:SF1">
    <property type="entry name" value="PHOSPHORIBOSYLFORMYLGLYCINAMIDINE SYNTHASE SUBUNIT PURL"/>
    <property type="match status" value="1"/>
</dbReference>
<comment type="caution">
    <text evidence="8">Lacks conserved residue(s) required for the propagation of feature annotation.</text>
</comment>
<dbReference type="GO" id="GO:0006189">
    <property type="term" value="P:'de novo' IMP biosynthetic process"/>
    <property type="evidence" value="ECO:0007669"/>
    <property type="project" value="UniProtKB-UniRule"/>
</dbReference>
<evidence type="ECO:0000256" key="2">
    <source>
        <dbReference type="ARBA" id="ARBA00022598"/>
    </source>
</evidence>
<feature type="domain" description="PurM-like N-terminal" evidence="9">
    <location>
        <begin position="115"/>
        <end position="241"/>
    </location>
</feature>
<evidence type="ECO:0000259" key="10">
    <source>
        <dbReference type="Pfam" id="PF02769"/>
    </source>
</evidence>
<feature type="binding site" evidence="8">
    <location>
        <position position="291"/>
    </location>
    <ligand>
        <name>substrate</name>
    </ligand>
</feature>
<comment type="similarity">
    <text evidence="8">Belongs to the FGAMS family.</text>
</comment>
<feature type="active site" evidence="8">
    <location>
        <position position="65"/>
    </location>
</feature>
<keyword evidence="3 8" id="KW-0479">Metal-binding</keyword>
<sequence>MSATAVFRTIPVRELLADQLLDLSKKMKLSLSKADMLVVQQIFNDEGRDPTDVELEVIAQTWSEHCKHRIFNAKIYHTLNGEQEVVDSLFKTYIRATTEKIMADKPDFVLSAFVDNAGFVKLDDDKAVCLKVETHNHPSAIEPYAGANTGLGGVIRDILGAGKGSKPVASIDVFCFGPPDTKQEDLKAKDVIHPLGIMRGVVRGVRDYGNRMGIPTVNGAIQFDDTFIYNPLVFCGTAGIIPIKDIAKEVKPGQLLIAAGGRTGKDGLKGATFSSAELTTDSHEEDQTAVQIGNPIEEKKVADFVLAAREAGLIEFITDCGAGGFSSAAGEMLSEVGGEVYLHHCPLKEPGLESWQVFISESQERMVMSIEEHNLPALQAIADKWQSEIFVLAKADGNKRLRVFHYDSIVCDLPVDKLHGAPRREMRAHWRQPAALAPKVAVRPESWTQVLKTLLADFAIVSREPIIREYDHEVQGNTVLKPLAGAAGDAPQDGSVIKVDGSKQLVALACALLPEWGKNDPHAMGRACVDECVRQLVAMGANPQRIAILDNFCMGNPDAEKELGALVECTKGMAESAIAYGAPFVSGKDSFYNYFITEDGPVSIPVTLLVSGFGIIEDAKHVVGASLRRAGSKLCLIGGTTAGLRGSVFAKYTKGAGLDGAPTWKEAATWASYEKYHELAKSGAVLACHDLSEGGLGVALAEFAFSGKAGVKVELENLPATKDCTVAELLFGETPGRLLLEVAPEHLTAAKAAGAVVIGEATNEKYLNITLRGSTLIDAAVSDLKSIWQGGLVPYY</sequence>
<dbReference type="RefSeq" id="WP_146853763.1">
    <property type="nucleotide sequence ID" value="NZ_BKAG01000043.1"/>
</dbReference>
<keyword evidence="1 8" id="KW-0963">Cytoplasm</keyword>
<dbReference type="EC" id="6.3.5.3" evidence="8"/>